<dbReference type="RefSeq" id="XP_056485206.1">
    <property type="nucleotide sequence ID" value="XM_056634586.1"/>
</dbReference>
<dbReference type="GeneID" id="81373566"/>
<reference evidence="1" key="2">
    <citation type="journal article" date="2023" name="IMA Fungus">
        <title>Comparative genomic study of the Penicillium genus elucidates a diverse pangenome and 15 lateral gene transfer events.</title>
        <authorList>
            <person name="Petersen C."/>
            <person name="Sorensen T."/>
            <person name="Nielsen M.R."/>
            <person name="Sondergaard T.E."/>
            <person name="Sorensen J.L."/>
            <person name="Fitzpatrick D.A."/>
            <person name="Frisvad J.C."/>
            <person name="Nielsen K.L."/>
        </authorList>
    </citation>
    <scope>NUCLEOTIDE SEQUENCE</scope>
    <source>
        <strain evidence="1">IBT 29677</strain>
    </source>
</reference>
<organism evidence="1 2">
    <name type="scientific">Penicillium cosmopolitanum</name>
    <dbReference type="NCBI Taxonomy" id="1131564"/>
    <lineage>
        <taxon>Eukaryota</taxon>
        <taxon>Fungi</taxon>
        <taxon>Dikarya</taxon>
        <taxon>Ascomycota</taxon>
        <taxon>Pezizomycotina</taxon>
        <taxon>Eurotiomycetes</taxon>
        <taxon>Eurotiomycetidae</taxon>
        <taxon>Eurotiales</taxon>
        <taxon>Aspergillaceae</taxon>
        <taxon>Penicillium</taxon>
    </lineage>
</organism>
<dbReference type="Proteomes" id="UP001147747">
    <property type="component" value="Unassembled WGS sequence"/>
</dbReference>
<keyword evidence="2" id="KW-1185">Reference proteome</keyword>
<name>A0A9X0B431_9EURO</name>
<protein>
    <submittedName>
        <fullName evidence="1">Acetyl-CoA synthetase-like protein</fullName>
    </submittedName>
</protein>
<reference evidence="1" key="1">
    <citation type="submission" date="2022-12" db="EMBL/GenBank/DDBJ databases">
        <authorList>
            <person name="Petersen C."/>
        </authorList>
    </citation>
    <scope>NUCLEOTIDE SEQUENCE</scope>
    <source>
        <strain evidence="1">IBT 29677</strain>
    </source>
</reference>
<evidence type="ECO:0000313" key="2">
    <source>
        <dbReference type="Proteomes" id="UP001147747"/>
    </source>
</evidence>
<proteinExistence type="predicted"/>
<evidence type="ECO:0000313" key="1">
    <source>
        <dbReference type="EMBL" id="KAJ5387408.1"/>
    </source>
</evidence>
<dbReference type="AlphaFoldDB" id="A0A9X0B431"/>
<gene>
    <name evidence="1" type="ORF">N7509_009949</name>
</gene>
<comment type="caution">
    <text evidence="1">The sequence shown here is derived from an EMBL/GenBank/DDBJ whole genome shotgun (WGS) entry which is preliminary data.</text>
</comment>
<accession>A0A9X0B431</accession>
<dbReference type="EMBL" id="JAPZBU010000009">
    <property type="protein sequence ID" value="KAJ5387408.1"/>
    <property type="molecule type" value="Genomic_DNA"/>
</dbReference>
<sequence>MIISRNIHSRDFRSIFHSLPDINVNRTNDLYVRHPASYKPLLQRREIQSAHNGNNHRGAPFIEGHPLISKVVVVNQSRFQAGLLSKPFKKSRKAQSSDVPCFKPTRRRSMRFMRLPLKNPEHFLPETLDQASITEHSHQTITCIVEQPRIPINQDLYSIGLDSLITIQVPRVLERGIHLRRPEIKPGIITPSGHLRIAHLILLATAIYILSSWTEFALDRDTDPRYWLAPLETFLMHSLLSIPSI</sequence>